<name>A0A1T4V7V4_9GAMM</name>
<dbReference type="Pfam" id="PF04339">
    <property type="entry name" value="FemAB_like"/>
    <property type="match status" value="1"/>
</dbReference>
<dbReference type="PANTHER" id="PTHR47017:SF1">
    <property type="entry name" value="ACYL-COA"/>
    <property type="match status" value="1"/>
</dbReference>
<accession>A0A1T4V7V4</accession>
<dbReference type="InterPro" id="IPR007434">
    <property type="entry name" value="FemAB-like"/>
</dbReference>
<evidence type="ECO:0000313" key="1">
    <source>
        <dbReference type="EMBL" id="SKA61050.1"/>
    </source>
</evidence>
<dbReference type="Proteomes" id="UP000190162">
    <property type="component" value="Unassembled WGS sequence"/>
</dbReference>
<sequence length="122" mass="14308">MSSNRIKQQSLAGALYFKSDDTLYGRYWGCTHEYDNLHFELCYYQGIEYCIQHGLTRFDAGAQGEHKLLRGFEPIVTYSSHFLQHQGFHQAIADYLQREHKLIEDYVEDAIAHLPYRQKVSS</sequence>
<keyword evidence="2" id="KW-1185">Reference proteome</keyword>
<dbReference type="SUPFAM" id="SSF55729">
    <property type="entry name" value="Acyl-CoA N-acyltransferases (Nat)"/>
    <property type="match status" value="1"/>
</dbReference>
<evidence type="ECO:0000313" key="2">
    <source>
        <dbReference type="Proteomes" id="UP000190162"/>
    </source>
</evidence>
<dbReference type="RefSeq" id="WP_078753619.1">
    <property type="nucleotide sequence ID" value="NZ_FUXU01000054.1"/>
</dbReference>
<dbReference type="Gene3D" id="3.40.630.30">
    <property type="match status" value="1"/>
</dbReference>
<dbReference type="AlphaFoldDB" id="A0A1T4V7V4"/>
<reference evidence="2" key="1">
    <citation type="submission" date="2017-02" db="EMBL/GenBank/DDBJ databases">
        <authorList>
            <person name="Varghese N."/>
            <person name="Submissions S."/>
        </authorList>
    </citation>
    <scope>NUCLEOTIDE SEQUENCE [LARGE SCALE GENOMIC DNA]</scope>
    <source>
        <strain evidence="2">DSM 22720</strain>
    </source>
</reference>
<protein>
    <submittedName>
        <fullName evidence="1">Peptidogalycan biosysnthesis/recognition</fullName>
    </submittedName>
</protein>
<dbReference type="PANTHER" id="PTHR47017">
    <property type="entry name" value="ACYL-COA"/>
    <property type="match status" value="1"/>
</dbReference>
<dbReference type="EMBL" id="FUXU01000054">
    <property type="protein sequence ID" value="SKA61050.1"/>
    <property type="molecule type" value="Genomic_DNA"/>
</dbReference>
<proteinExistence type="predicted"/>
<dbReference type="InterPro" id="IPR016181">
    <property type="entry name" value="Acyl_CoA_acyltransferase"/>
</dbReference>
<organism evidence="1 2">
    <name type="scientific">Enterovibrio nigricans DSM 22720</name>
    <dbReference type="NCBI Taxonomy" id="1121868"/>
    <lineage>
        <taxon>Bacteria</taxon>
        <taxon>Pseudomonadati</taxon>
        <taxon>Pseudomonadota</taxon>
        <taxon>Gammaproteobacteria</taxon>
        <taxon>Vibrionales</taxon>
        <taxon>Vibrionaceae</taxon>
        <taxon>Enterovibrio</taxon>
    </lineage>
</organism>
<gene>
    <name evidence="1" type="ORF">SAMN02745132_03412</name>
</gene>